<dbReference type="Pfam" id="PF11367">
    <property type="entry name" value="Tail_completion_gp17"/>
    <property type="match status" value="1"/>
</dbReference>
<dbReference type="RefSeq" id="WP_310911146.1">
    <property type="nucleotide sequence ID" value="NZ_JAVLVT010000001.1"/>
</dbReference>
<dbReference type="InterPro" id="IPR053745">
    <property type="entry name" value="Viral_Tail_Comp_sf"/>
</dbReference>
<dbReference type="InterPro" id="IPR021508">
    <property type="entry name" value="Gp17-like"/>
</dbReference>
<protein>
    <submittedName>
        <fullName evidence="1">DUF3168 domain-containing protein</fullName>
    </submittedName>
</protein>
<evidence type="ECO:0000313" key="2">
    <source>
        <dbReference type="Proteomes" id="UP001250214"/>
    </source>
</evidence>
<dbReference type="Gene3D" id="3.30.2000.30">
    <property type="match status" value="1"/>
</dbReference>
<reference evidence="2" key="1">
    <citation type="submission" date="2023-07" db="EMBL/GenBank/DDBJ databases">
        <title>Novel species in the genus Lipingzhangella isolated from Sambhar Salt Lake.</title>
        <authorList>
            <person name="Jiya N."/>
            <person name="Kajale S."/>
            <person name="Sharma A."/>
        </authorList>
    </citation>
    <scope>NUCLEOTIDE SEQUENCE [LARGE SCALE GENOMIC DNA]</scope>
    <source>
        <strain evidence="2">LS1_29</strain>
    </source>
</reference>
<evidence type="ECO:0000313" key="1">
    <source>
        <dbReference type="EMBL" id="MDS1269689.1"/>
    </source>
</evidence>
<comment type="caution">
    <text evidence="1">The sequence shown here is derived from an EMBL/GenBank/DDBJ whole genome shotgun (WGS) entry which is preliminary data.</text>
</comment>
<keyword evidence="2" id="KW-1185">Reference proteome</keyword>
<name>A0ABU2H4Z5_9ACTN</name>
<accession>A0ABU2H4Z5</accession>
<dbReference type="EMBL" id="JAVLVT010000001">
    <property type="protein sequence ID" value="MDS1269689.1"/>
    <property type="molecule type" value="Genomic_DNA"/>
</dbReference>
<proteinExistence type="predicted"/>
<sequence length="139" mass="15252">MPSTIARSPLLAIQDAIRQRLESAPDLGAEVYEYVEPEPSYPHVLLGAATEEPDNTHGAFGRQCTHTVQVWSQQPGLAEAKQVADRVTQLLDHQPLELDGPWRVVVCAFAEGHAERDPDSPDLTRVTATFRIVTSQAAQ</sequence>
<organism evidence="1 2">
    <name type="scientific">Lipingzhangella rawalii</name>
    <dbReference type="NCBI Taxonomy" id="2055835"/>
    <lineage>
        <taxon>Bacteria</taxon>
        <taxon>Bacillati</taxon>
        <taxon>Actinomycetota</taxon>
        <taxon>Actinomycetes</taxon>
        <taxon>Streptosporangiales</taxon>
        <taxon>Nocardiopsidaceae</taxon>
        <taxon>Lipingzhangella</taxon>
    </lineage>
</organism>
<dbReference type="Proteomes" id="UP001250214">
    <property type="component" value="Unassembled WGS sequence"/>
</dbReference>
<gene>
    <name evidence="1" type="ORF">RIF23_05215</name>
</gene>